<feature type="compositionally biased region" description="Basic and acidic residues" evidence="1">
    <location>
        <begin position="201"/>
        <end position="212"/>
    </location>
</feature>
<feature type="compositionally biased region" description="Basic residues" evidence="1">
    <location>
        <begin position="101"/>
        <end position="110"/>
    </location>
</feature>
<dbReference type="Proteomes" id="UP001140949">
    <property type="component" value="Unassembled WGS sequence"/>
</dbReference>
<dbReference type="EMBL" id="JANAVB010003000">
    <property type="protein sequence ID" value="KAJ6850375.1"/>
    <property type="molecule type" value="Genomic_DNA"/>
</dbReference>
<feature type="region of interest" description="Disordered" evidence="1">
    <location>
        <begin position="1"/>
        <end position="237"/>
    </location>
</feature>
<sequence length="237" mass="26106">MAPSGLMMISWNPSSVMQRATGKRTRAPQILSSAHPPEAEPGLPARPPQVPELRHRDPLSGRRPPGDPRRPPGGTRARPRRAGEAVEDRPDRGRGEQDRRIRGRPVHARGRGVLPLPPPPGGPLPLRPPPRDALPVGLRGRDPPHEAVPPDPRARLPGAQVPRPVPEAAGGHSESRQPHERRHREGGRQGFQPDCTLQALGREERGRKDDAPPLRGRRGRPPRREAAMRPQPQRQPQ</sequence>
<keyword evidence="3" id="KW-1185">Reference proteome</keyword>
<reference evidence="2" key="1">
    <citation type="journal article" date="2023" name="GigaByte">
        <title>Genome assembly of the bearded iris, Iris pallida Lam.</title>
        <authorList>
            <person name="Bruccoleri R.E."/>
            <person name="Oakeley E.J."/>
            <person name="Faust A.M.E."/>
            <person name="Altorfer M."/>
            <person name="Dessus-Babus S."/>
            <person name="Burckhardt D."/>
            <person name="Oertli M."/>
            <person name="Naumann U."/>
            <person name="Petersen F."/>
            <person name="Wong J."/>
        </authorList>
    </citation>
    <scope>NUCLEOTIDE SEQUENCE</scope>
    <source>
        <strain evidence="2">GSM-AAB239-AS_SAM_17_03QT</strain>
    </source>
</reference>
<accession>A0AAX6IDC0</accession>
<reference evidence="2" key="2">
    <citation type="submission" date="2023-04" db="EMBL/GenBank/DDBJ databases">
        <authorList>
            <person name="Bruccoleri R.E."/>
            <person name="Oakeley E.J."/>
            <person name="Faust A.-M."/>
            <person name="Dessus-Babus S."/>
            <person name="Altorfer M."/>
            <person name="Burckhardt D."/>
            <person name="Oertli M."/>
            <person name="Naumann U."/>
            <person name="Petersen F."/>
            <person name="Wong J."/>
        </authorList>
    </citation>
    <scope>NUCLEOTIDE SEQUENCE</scope>
    <source>
        <strain evidence="2">GSM-AAB239-AS_SAM_17_03QT</strain>
        <tissue evidence="2">Leaf</tissue>
    </source>
</reference>
<name>A0AAX6IDC0_IRIPA</name>
<organism evidence="2 3">
    <name type="scientific">Iris pallida</name>
    <name type="common">Sweet iris</name>
    <dbReference type="NCBI Taxonomy" id="29817"/>
    <lineage>
        <taxon>Eukaryota</taxon>
        <taxon>Viridiplantae</taxon>
        <taxon>Streptophyta</taxon>
        <taxon>Embryophyta</taxon>
        <taxon>Tracheophyta</taxon>
        <taxon>Spermatophyta</taxon>
        <taxon>Magnoliopsida</taxon>
        <taxon>Liliopsida</taxon>
        <taxon>Asparagales</taxon>
        <taxon>Iridaceae</taxon>
        <taxon>Iridoideae</taxon>
        <taxon>Irideae</taxon>
        <taxon>Iris</taxon>
    </lineage>
</organism>
<feature type="compositionally biased region" description="Pro residues" evidence="1">
    <location>
        <begin position="115"/>
        <end position="132"/>
    </location>
</feature>
<gene>
    <name evidence="2" type="ORF">M6B38_264870</name>
</gene>
<evidence type="ECO:0000256" key="1">
    <source>
        <dbReference type="SAM" id="MobiDB-lite"/>
    </source>
</evidence>
<comment type="caution">
    <text evidence="2">The sequence shown here is derived from an EMBL/GenBank/DDBJ whole genome shotgun (WGS) entry which is preliminary data.</text>
</comment>
<proteinExistence type="predicted"/>
<dbReference type="AlphaFoldDB" id="A0AAX6IDC0"/>
<feature type="compositionally biased region" description="Low complexity" evidence="1">
    <location>
        <begin position="228"/>
        <end position="237"/>
    </location>
</feature>
<feature type="compositionally biased region" description="Basic and acidic residues" evidence="1">
    <location>
        <begin position="52"/>
        <end position="70"/>
    </location>
</feature>
<evidence type="ECO:0000313" key="3">
    <source>
        <dbReference type="Proteomes" id="UP001140949"/>
    </source>
</evidence>
<evidence type="ECO:0000313" key="2">
    <source>
        <dbReference type="EMBL" id="KAJ6850375.1"/>
    </source>
</evidence>
<protein>
    <submittedName>
        <fullName evidence="2">Formin-like protein 8</fullName>
    </submittedName>
</protein>
<feature type="compositionally biased region" description="Basic and acidic residues" evidence="1">
    <location>
        <begin position="81"/>
        <end position="100"/>
    </location>
</feature>